<keyword evidence="2" id="KW-1185">Reference proteome</keyword>
<protein>
    <submittedName>
        <fullName evidence="1">Uncharacterized protein</fullName>
    </submittedName>
</protein>
<sequence>MLDIHHPGTGLESHHQQFHNSYGELLASSVPGRVRVARFKWTGAHVCIGDVRGRWGGPGAEDRRNGPLPRARVAAMSRGGGGGWVAAAAAAAAGTEGLDFCTRQIEI</sequence>
<organism evidence="1 2">
    <name type="scientific">Melipona quadrifasciata</name>
    <dbReference type="NCBI Taxonomy" id="166423"/>
    <lineage>
        <taxon>Eukaryota</taxon>
        <taxon>Metazoa</taxon>
        <taxon>Ecdysozoa</taxon>
        <taxon>Arthropoda</taxon>
        <taxon>Hexapoda</taxon>
        <taxon>Insecta</taxon>
        <taxon>Pterygota</taxon>
        <taxon>Neoptera</taxon>
        <taxon>Endopterygota</taxon>
        <taxon>Hymenoptera</taxon>
        <taxon>Apocrita</taxon>
        <taxon>Aculeata</taxon>
        <taxon>Apoidea</taxon>
        <taxon>Anthophila</taxon>
        <taxon>Apidae</taxon>
        <taxon>Melipona</taxon>
    </lineage>
</organism>
<dbReference type="EMBL" id="KQ435800">
    <property type="protein sequence ID" value="KOX73283.1"/>
    <property type="molecule type" value="Genomic_DNA"/>
</dbReference>
<reference evidence="1 2" key="1">
    <citation type="submission" date="2015-07" db="EMBL/GenBank/DDBJ databases">
        <title>The genome of Melipona quadrifasciata.</title>
        <authorList>
            <person name="Pan H."/>
            <person name="Kapheim K."/>
        </authorList>
    </citation>
    <scope>NUCLEOTIDE SEQUENCE [LARGE SCALE GENOMIC DNA]</scope>
    <source>
        <strain evidence="1">0111107301</strain>
        <tissue evidence="1">Whole body</tissue>
    </source>
</reference>
<gene>
    <name evidence="1" type="ORF">WN51_01140</name>
</gene>
<proteinExistence type="predicted"/>
<evidence type="ECO:0000313" key="2">
    <source>
        <dbReference type="Proteomes" id="UP000053105"/>
    </source>
</evidence>
<dbReference type="AlphaFoldDB" id="A0A0M9A0B2"/>
<dbReference type="OrthoDB" id="10428731at2759"/>
<evidence type="ECO:0000313" key="1">
    <source>
        <dbReference type="EMBL" id="KOX73283.1"/>
    </source>
</evidence>
<accession>A0A0M9A0B2</accession>
<name>A0A0M9A0B2_9HYME</name>
<dbReference type="Proteomes" id="UP000053105">
    <property type="component" value="Unassembled WGS sequence"/>
</dbReference>